<dbReference type="Proteomes" id="UP000784294">
    <property type="component" value="Unassembled WGS sequence"/>
</dbReference>
<sequence>MQARRRDSRLRSFSHVAHRKRGITLLKRLFNWLLPSPTSLPRVITTTSGAADMWNSTTLGEEKFSSAGVNLRENEEKRTVQSVNVTTGETGSAAGEDSISHGARQVGFENGELETKVETIRNGSSKSPIAPTTPNSPLYVVGSSVKTSHPPMISNKFSLLEAEEAKLADREAGWSACNDGLGTGMPSLPPTSVVLDNAVKGEQTETLITSQARFPEQAEPYGDEPGLKHSPSISGFDLTGMTITFWHAPSCLCILHCLLSTGHGVVVLCF</sequence>
<evidence type="ECO:0000313" key="1">
    <source>
        <dbReference type="EMBL" id="VEL41845.1"/>
    </source>
</evidence>
<proteinExistence type="predicted"/>
<organism evidence="1 2">
    <name type="scientific">Protopolystoma xenopodis</name>
    <dbReference type="NCBI Taxonomy" id="117903"/>
    <lineage>
        <taxon>Eukaryota</taxon>
        <taxon>Metazoa</taxon>
        <taxon>Spiralia</taxon>
        <taxon>Lophotrochozoa</taxon>
        <taxon>Platyhelminthes</taxon>
        <taxon>Monogenea</taxon>
        <taxon>Polyopisthocotylea</taxon>
        <taxon>Polystomatidea</taxon>
        <taxon>Polystomatidae</taxon>
        <taxon>Protopolystoma</taxon>
    </lineage>
</organism>
<evidence type="ECO:0000313" key="2">
    <source>
        <dbReference type="Proteomes" id="UP000784294"/>
    </source>
</evidence>
<reference evidence="1" key="1">
    <citation type="submission" date="2018-11" db="EMBL/GenBank/DDBJ databases">
        <authorList>
            <consortium name="Pathogen Informatics"/>
        </authorList>
    </citation>
    <scope>NUCLEOTIDE SEQUENCE</scope>
</reference>
<comment type="caution">
    <text evidence="1">The sequence shown here is derived from an EMBL/GenBank/DDBJ whole genome shotgun (WGS) entry which is preliminary data.</text>
</comment>
<protein>
    <submittedName>
        <fullName evidence="1">Uncharacterized protein</fullName>
    </submittedName>
</protein>
<accession>A0A448XPT1</accession>
<name>A0A448XPT1_9PLAT</name>
<gene>
    <name evidence="1" type="ORF">PXEA_LOCUS35285</name>
</gene>
<keyword evidence="2" id="KW-1185">Reference proteome</keyword>
<dbReference type="EMBL" id="CAAALY010271301">
    <property type="protein sequence ID" value="VEL41845.1"/>
    <property type="molecule type" value="Genomic_DNA"/>
</dbReference>
<dbReference type="AlphaFoldDB" id="A0A448XPT1"/>